<feature type="domain" description="Single-stranded DNA binding protein Ssb-like OB fold" evidence="2">
    <location>
        <begin position="11"/>
        <end position="97"/>
    </location>
</feature>
<evidence type="ECO:0000313" key="6">
    <source>
        <dbReference type="Proteomes" id="UP000195607"/>
    </source>
</evidence>
<evidence type="ECO:0000259" key="2">
    <source>
        <dbReference type="Pfam" id="PF21473"/>
    </source>
</evidence>
<dbReference type="AlphaFoldDB" id="A0A1N5T734"/>
<dbReference type="Gene3D" id="2.40.50.140">
    <property type="entry name" value="Nucleic acid-binding proteins"/>
    <property type="match status" value="1"/>
</dbReference>
<dbReference type="PANTHER" id="PTHR31472">
    <property type="entry name" value="OS05G0244600 PROTEIN"/>
    <property type="match status" value="1"/>
</dbReference>
<dbReference type="EMBL" id="LT719092">
    <property type="protein sequence ID" value="SJK84337.1"/>
    <property type="molecule type" value="Genomic_DNA"/>
</dbReference>
<keyword evidence="5" id="KW-1185">Reference proteome</keyword>
<proteinExistence type="predicted"/>
<reference evidence="3 6" key="1">
    <citation type="submission" date="2016-04" db="EMBL/GenBank/DDBJ databases">
        <authorList>
            <person name="Evans L.H."/>
            <person name="Alamgir A."/>
            <person name="Owens N."/>
            <person name="Weber N.D."/>
            <person name="Virtaneva K."/>
            <person name="Barbian K."/>
            <person name="Babar A."/>
            <person name="Rosenke K."/>
        </authorList>
    </citation>
    <scope>NUCLEOTIDE SEQUENCE [LARGE SCALE GENOMIC DNA]</scope>
    <source>
        <strain evidence="3">S5</strain>
        <strain evidence="6">S5(T) (JCM 30642 \VKM B-2941)</strain>
    </source>
</reference>
<reference evidence="5" key="3">
    <citation type="submission" date="2016-06" db="EMBL/GenBank/DDBJ databases">
        <authorList>
            <person name="Toshchakov V.S."/>
        </authorList>
    </citation>
    <scope>NUCLEOTIDE SEQUENCE [LARGE SCALE GENOMIC DNA]</scope>
    <source>
        <strain>PM4 (JCM 30641</strain>
        <strain evidence="5">\VKM B-2940)</strain>
    </source>
</reference>
<feature type="compositionally biased region" description="Gly residues" evidence="1">
    <location>
        <begin position="125"/>
        <end position="143"/>
    </location>
</feature>
<feature type="compositionally biased region" description="Basic and acidic residues" evidence="1">
    <location>
        <begin position="144"/>
        <end position="160"/>
    </location>
</feature>
<dbReference type="Proteomes" id="UP000195607">
    <property type="component" value="Chromosome I"/>
</dbReference>
<dbReference type="InterPro" id="IPR048970">
    <property type="entry name" value="OB_Ssb-like"/>
</dbReference>
<dbReference type="Proteomes" id="UP000187822">
    <property type="component" value="Chromosome I"/>
</dbReference>
<dbReference type="CDD" id="cd04491">
    <property type="entry name" value="SoSSB_OBF"/>
    <property type="match status" value="1"/>
</dbReference>
<evidence type="ECO:0000313" key="4">
    <source>
        <dbReference type="EMBL" id="SJK84337.1"/>
    </source>
</evidence>
<sequence>MEGITKIKDLTPESRRVNVLAKVIEIGEPKEINTRFGESKSVTEVVVGDDTGKIKLSLWGEQAASVKDGSTLHVDNGYISLVRGQMRLNVGKYGNLNESEEAVEEVNSENDMSEKVYENTNFRRGGTGGGFRRNGGGYGGNSGGRREYGSRDNYRNEDRD</sequence>
<dbReference type="SUPFAM" id="SSF50249">
    <property type="entry name" value="Nucleic acid-binding proteins"/>
    <property type="match status" value="1"/>
</dbReference>
<protein>
    <submittedName>
        <fullName evidence="3">Single-stranded DNA-binding protein</fullName>
    </submittedName>
</protein>
<accession>A0A1N5T734</accession>
<dbReference type="GeneID" id="41587784"/>
<dbReference type="EMBL" id="LT671858">
    <property type="protein sequence ID" value="SIM44124.1"/>
    <property type="molecule type" value="Genomic_DNA"/>
</dbReference>
<reference evidence="4" key="2">
    <citation type="submission" date="2016-06" db="EMBL/GenBank/DDBJ databases">
        <authorList>
            <person name="Olsen C.W."/>
            <person name="Carey S."/>
            <person name="Hinshaw L."/>
            <person name="Karasin A.I."/>
        </authorList>
    </citation>
    <scope>NUCLEOTIDE SEQUENCE [LARGE SCALE GENOMIC DNA]</scope>
    <source>
        <strain evidence="4">PM4</strain>
    </source>
</reference>
<evidence type="ECO:0000313" key="5">
    <source>
        <dbReference type="Proteomes" id="UP000187822"/>
    </source>
</evidence>
<organism evidence="3 6">
    <name type="scientific">Cuniculiplasma divulgatum</name>
    <dbReference type="NCBI Taxonomy" id="1673428"/>
    <lineage>
        <taxon>Archaea</taxon>
        <taxon>Methanobacteriati</taxon>
        <taxon>Thermoplasmatota</taxon>
        <taxon>Thermoplasmata</taxon>
        <taxon>Thermoplasmatales</taxon>
        <taxon>Cuniculiplasmataceae</taxon>
        <taxon>Cuniculiplasma</taxon>
    </lineage>
</organism>
<dbReference type="NCBIfam" id="NF005049">
    <property type="entry name" value="PRK06461.1-3"/>
    <property type="match status" value="1"/>
</dbReference>
<dbReference type="PANTHER" id="PTHR31472:SF5">
    <property type="entry name" value="OS05G0244600 PROTEIN"/>
    <property type="match status" value="1"/>
</dbReference>
<dbReference type="RefSeq" id="WP_021789965.1">
    <property type="nucleotide sequence ID" value="NZ_LT671858.1"/>
</dbReference>
<dbReference type="STRING" id="1673428.CPM_0454"/>
<dbReference type="InterPro" id="IPR012340">
    <property type="entry name" value="NA-bd_OB-fold"/>
</dbReference>
<evidence type="ECO:0000256" key="1">
    <source>
        <dbReference type="SAM" id="MobiDB-lite"/>
    </source>
</evidence>
<dbReference type="OrthoDB" id="6262at2157"/>
<name>A0A1N5T734_9ARCH</name>
<evidence type="ECO:0000313" key="3">
    <source>
        <dbReference type="EMBL" id="SIM44124.1"/>
    </source>
</evidence>
<dbReference type="KEGG" id="cdiv:CPM_0454"/>
<feature type="region of interest" description="Disordered" evidence="1">
    <location>
        <begin position="104"/>
        <end position="160"/>
    </location>
</feature>
<gene>
    <name evidence="4" type="ORF">CPM_0454</name>
    <name evidence="3" type="ORF">CSP5_0482</name>
</gene>
<dbReference type="GO" id="GO:0003677">
    <property type="term" value="F:DNA binding"/>
    <property type="evidence" value="ECO:0007669"/>
    <property type="project" value="UniProtKB-KW"/>
</dbReference>
<keyword evidence="3" id="KW-0238">DNA-binding</keyword>
<dbReference type="Pfam" id="PF21473">
    <property type="entry name" value="OB_Ssb-like"/>
    <property type="match status" value="1"/>
</dbReference>